<dbReference type="InterPro" id="IPR049492">
    <property type="entry name" value="BD-FAE-like_dom"/>
</dbReference>
<dbReference type="AlphaFoldDB" id="A0A3S9MW62"/>
<evidence type="ECO:0000313" key="5">
    <source>
        <dbReference type="Proteomes" id="UP000279600"/>
    </source>
</evidence>
<feature type="chain" id="PRO_5019546488" evidence="2">
    <location>
        <begin position="26"/>
        <end position="281"/>
    </location>
</feature>
<dbReference type="PROSITE" id="PS51257">
    <property type="entry name" value="PROKAR_LIPOPROTEIN"/>
    <property type="match status" value="1"/>
</dbReference>
<feature type="signal peptide" evidence="2">
    <location>
        <begin position="1"/>
        <end position="25"/>
    </location>
</feature>
<feature type="domain" description="BD-FAE-like" evidence="3">
    <location>
        <begin position="53"/>
        <end position="224"/>
    </location>
</feature>
<dbReference type="SUPFAM" id="SSF53474">
    <property type="entry name" value="alpha/beta-Hydrolases"/>
    <property type="match status" value="1"/>
</dbReference>
<keyword evidence="5" id="KW-1185">Reference proteome</keyword>
<reference evidence="4 5" key="1">
    <citation type="submission" date="2018-12" db="EMBL/GenBank/DDBJ databases">
        <title>Complete genome of Nonlabens sp. MJ115.</title>
        <authorList>
            <person name="Choi H.S."/>
            <person name="Jung J."/>
        </authorList>
    </citation>
    <scope>NUCLEOTIDE SEQUENCE [LARGE SCALE GENOMIC DNA]</scope>
    <source>
        <strain evidence="4 5">MJ115</strain>
    </source>
</reference>
<dbReference type="EMBL" id="CP034549">
    <property type="protein sequence ID" value="AZQ43465.1"/>
    <property type="molecule type" value="Genomic_DNA"/>
</dbReference>
<protein>
    <submittedName>
        <fullName evidence="4">Alpha/beta hydrolase</fullName>
    </submittedName>
</protein>
<dbReference type="InterPro" id="IPR050300">
    <property type="entry name" value="GDXG_lipolytic_enzyme"/>
</dbReference>
<evidence type="ECO:0000256" key="1">
    <source>
        <dbReference type="ARBA" id="ARBA00022801"/>
    </source>
</evidence>
<keyword evidence="1 4" id="KW-0378">Hydrolase</keyword>
<gene>
    <name evidence="4" type="ORF">EJ995_04155</name>
</gene>
<dbReference type="GO" id="GO:0016787">
    <property type="term" value="F:hydrolase activity"/>
    <property type="evidence" value="ECO:0007669"/>
    <property type="project" value="UniProtKB-KW"/>
</dbReference>
<dbReference type="PANTHER" id="PTHR48081">
    <property type="entry name" value="AB HYDROLASE SUPERFAMILY PROTEIN C4A8.06C"/>
    <property type="match status" value="1"/>
</dbReference>
<accession>A0A3S9MW62</accession>
<organism evidence="4 5">
    <name type="scientific">Nonlabens ponticola</name>
    <dbReference type="NCBI Taxonomy" id="2496866"/>
    <lineage>
        <taxon>Bacteria</taxon>
        <taxon>Pseudomonadati</taxon>
        <taxon>Bacteroidota</taxon>
        <taxon>Flavobacteriia</taxon>
        <taxon>Flavobacteriales</taxon>
        <taxon>Flavobacteriaceae</taxon>
        <taxon>Nonlabens</taxon>
    </lineage>
</organism>
<evidence type="ECO:0000313" key="4">
    <source>
        <dbReference type="EMBL" id="AZQ43465.1"/>
    </source>
</evidence>
<name>A0A3S9MW62_9FLAO</name>
<dbReference type="RefSeq" id="WP_126445897.1">
    <property type="nucleotide sequence ID" value="NZ_CP034549.1"/>
</dbReference>
<dbReference type="Pfam" id="PF20434">
    <property type="entry name" value="BD-FAE"/>
    <property type="match status" value="1"/>
</dbReference>
<dbReference type="Proteomes" id="UP000279600">
    <property type="component" value="Chromosome"/>
</dbReference>
<dbReference type="Gene3D" id="3.40.50.1820">
    <property type="entry name" value="alpha/beta hydrolase"/>
    <property type="match status" value="1"/>
</dbReference>
<dbReference type="InterPro" id="IPR029058">
    <property type="entry name" value="AB_hydrolase_fold"/>
</dbReference>
<evidence type="ECO:0000256" key="2">
    <source>
        <dbReference type="SAM" id="SignalP"/>
    </source>
</evidence>
<proteinExistence type="predicted"/>
<dbReference type="PANTHER" id="PTHR48081:SF33">
    <property type="entry name" value="KYNURENINE FORMAMIDASE"/>
    <property type="match status" value="1"/>
</dbReference>
<evidence type="ECO:0000259" key="3">
    <source>
        <dbReference type="Pfam" id="PF20434"/>
    </source>
</evidence>
<sequence length="281" mass="31898">MKKKFVFISCAVVLMVITASVISCSTQKFDDISYLQSAEKLANEPQLNVFTEDSDPEKFMPVLIFVHGGNWNSGDKDTYNYLGRNFARNKMVTVLPTYTTSPQANYKEMTQQIAQSILWTRDNIKKYGGDPDRIFLTGHSAGGHLAALATMDRDYGIPQGLIKGIVLNDAAGLDMAGYFEKQPPTSSQDYLTTWTNDPAEWEKASPINFIDKNTPPIKMYVGTKTYKSIKESNLRFHKELVKVQPDVEIEYLDKAHVPMVSHLFWPWSSRFEEIKKFIDAN</sequence>
<keyword evidence="2" id="KW-0732">Signal</keyword>
<dbReference type="OrthoDB" id="9777975at2"/>
<dbReference type="KEGG" id="noj:EJ995_04155"/>